<dbReference type="PANTHER" id="PTHR46035:SF1">
    <property type="entry name" value="TETRATRICOPEPTIDE REPEAT PROTEIN 4"/>
    <property type="match status" value="1"/>
</dbReference>
<reference evidence="2" key="2">
    <citation type="submission" date="2023-05" db="EMBL/GenBank/DDBJ databases">
        <authorList>
            <person name="Schelkunov M.I."/>
        </authorList>
    </citation>
    <scope>NUCLEOTIDE SEQUENCE</scope>
    <source>
        <strain evidence="2">Hsosn_3</strain>
        <tissue evidence="2">Leaf</tissue>
    </source>
</reference>
<feature type="region of interest" description="Disordered" evidence="1">
    <location>
        <begin position="53"/>
        <end position="75"/>
    </location>
</feature>
<name>A0AAD8LYP1_9APIA</name>
<feature type="compositionally biased region" description="Basic and acidic residues" evidence="1">
    <location>
        <begin position="58"/>
        <end position="68"/>
    </location>
</feature>
<evidence type="ECO:0000256" key="1">
    <source>
        <dbReference type="SAM" id="MobiDB-lite"/>
    </source>
</evidence>
<dbReference type="PANTHER" id="PTHR46035">
    <property type="entry name" value="TETRATRICOPEPTIDE REPEAT PROTEIN 4"/>
    <property type="match status" value="1"/>
</dbReference>
<dbReference type="AlphaFoldDB" id="A0AAD8LYP1"/>
<dbReference type="GO" id="GO:0030544">
    <property type="term" value="F:Hsp70 protein binding"/>
    <property type="evidence" value="ECO:0007669"/>
    <property type="project" value="TreeGrafter"/>
</dbReference>
<dbReference type="GO" id="GO:0006457">
    <property type="term" value="P:protein folding"/>
    <property type="evidence" value="ECO:0007669"/>
    <property type="project" value="TreeGrafter"/>
</dbReference>
<organism evidence="2 3">
    <name type="scientific">Heracleum sosnowskyi</name>
    <dbReference type="NCBI Taxonomy" id="360622"/>
    <lineage>
        <taxon>Eukaryota</taxon>
        <taxon>Viridiplantae</taxon>
        <taxon>Streptophyta</taxon>
        <taxon>Embryophyta</taxon>
        <taxon>Tracheophyta</taxon>
        <taxon>Spermatophyta</taxon>
        <taxon>Magnoliopsida</taxon>
        <taxon>eudicotyledons</taxon>
        <taxon>Gunneridae</taxon>
        <taxon>Pentapetalae</taxon>
        <taxon>asterids</taxon>
        <taxon>campanulids</taxon>
        <taxon>Apiales</taxon>
        <taxon>Apiaceae</taxon>
        <taxon>Apioideae</taxon>
        <taxon>apioid superclade</taxon>
        <taxon>Tordylieae</taxon>
        <taxon>Tordyliinae</taxon>
        <taxon>Heracleum</taxon>
    </lineage>
</organism>
<dbReference type="EMBL" id="JAUIZM010000013">
    <property type="protein sequence ID" value="KAK1353282.1"/>
    <property type="molecule type" value="Genomic_DNA"/>
</dbReference>
<proteinExistence type="predicted"/>
<dbReference type="CDD" id="cd21377">
    <property type="entry name" value="CTWD_Cns1-like"/>
    <property type="match status" value="1"/>
</dbReference>
<dbReference type="GO" id="GO:0051879">
    <property type="term" value="F:Hsp90 protein binding"/>
    <property type="evidence" value="ECO:0007669"/>
    <property type="project" value="TreeGrafter"/>
</dbReference>
<reference evidence="2" key="1">
    <citation type="submission" date="2023-02" db="EMBL/GenBank/DDBJ databases">
        <title>Genome of toxic invasive species Heracleum sosnowskyi carries increased number of genes despite the absence of recent whole-genome duplications.</title>
        <authorList>
            <person name="Schelkunov M."/>
            <person name="Shtratnikova V."/>
            <person name="Makarenko M."/>
            <person name="Klepikova A."/>
            <person name="Omelchenko D."/>
            <person name="Novikova G."/>
            <person name="Obukhova E."/>
            <person name="Bogdanov V."/>
            <person name="Penin A."/>
            <person name="Logacheva M."/>
        </authorList>
    </citation>
    <scope>NUCLEOTIDE SEQUENCE</scope>
    <source>
        <strain evidence="2">Hsosn_3</strain>
        <tissue evidence="2">Leaf</tissue>
    </source>
</reference>
<sequence>MFSEDSPPLPWDRENAYKREAIELYYEGASGVRLSKKDSLRYFLEGTAGSHIESFDDDEKHADAHSVDDVNSSGQGRSKWIKVNEKRTLYDVLREPNFIIPGIPVFYVVSAKSSFYKKFKAGKWSPPP</sequence>
<dbReference type="GO" id="GO:0005829">
    <property type="term" value="C:cytosol"/>
    <property type="evidence" value="ECO:0007669"/>
    <property type="project" value="TreeGrafter"/>
</dbReference>
<evidence type="ECO:0000313" key="2">
    <source>
        <dbReference type="EMBL" id="KAK1353282.1"/>
    </source>
</evidence>
<dbReference type="Proteomes" id="UP001237642">
    <property type="component" value="Unassembled WGS sequence"/>
</dbReference>
<evidence type="ECO:0000313" key="3">
    <source>
        <dbReference type="Proteomes" id="UP001237642"/>
    </source>
</evidence>
<gene>
    <name evidence="2" type="ORF">POM88_052417</name>
</gene>
<keyword evidence="3" id="KW-1185">Reference proteome</keyword>
<comment type="caution">
    <text evidence="2">The sequence shown here is derived from an EMBL/GenBank/DDBJ whole genome shotgun (WGS) entry which is preliminary data.</text>
</comment>
<dbReference type="GO" id="GO:0005634">
    <property type="term" value="C:nucleus"/>
    <property type="evidence" value="ECO:0007669"/>
    <property type="project" value="TreeGrafter"/>
</dbReference>
<accession>A0AAD8LYP1</accession>
<protein>
    <submittedName>
        <fullName evidence="2">Tetratricopeptide repeat protein 4-like</fullName>
    </submittedName>
</protein>